<name>A0A9P7UDU0_9PEZI</name>
<keyword evidence="2" id="KW-1185">Reference proteome</keyword>
<organism evidence="1 2">
    <name type="scientific">Colletotrichum scovillei</name>
    <dbReference type="NCBI Taxonomy" id="1209932"/>
    <lineage>
        <taxon>Eukaryota</taxon>
        <taxon>Fungi</taxon>
        <taxon>Dikarya</taxon>
        <taxon>Ascomycota</taxon>
        <taxon>Pezizomycotina</taxon>
        <taxon>Sordariomycetes</taxon>
        <taxon>Hypocreomycetidae</taxon>
        <taxon>Glomerellales</taxon>
        <taxon>Glomerellaceae</taxon>
        <taxon>Colletotrichum</taxon>
        <taxon>Colletotrichum acutatum species complex</taxon>
    </lineage>
</organism>
<sequence length="136" mass="14996">MGPVYLRRFVNLPSVSSIQASHPTPNASTSTSLYWYSTFQMTGDASGLSSPATEVAHLPLQRIDLTARLKAHAESETALSTPIPPVAAPMCFSICSNLNTQPAGERQGIMELAATRPHCCIIIRHHRRRRSRHFFP</sequence>
<evidence type="ECO:0000313" key="2">
    <source>
        <dbReference type="Proteomes" id="UP000699042"/>
    </source>
</evidence>
<gene>
    <name evidence="1" type="ORF">JMJ77_002706</name>
</gene>
<comment type="caution">
    <text evidence="1">The sequence shown here is derived from an EMBL/GenBank/DDBJ whole genome shotgun (WGS) entry which is preliminary data.</text>
</comment>
<reference evidence="1" key="1">
    <citation type="submission" date="2021-05" db="EMBL/GenBank/DDBJ databases">
        <title>Comparative genomics of three Colletotrichum scovillei strains and genetic complementation revealed genes involved fungal growth and virulence on chili pepper.</title>
        <authorList>
            <person name="Hsieh D.-K."/>
            <person name="Chuang S.-C."/>
            <person name="Chen C.-Y."/>
            <person name="Chao Y.-T."/>
            <person name="Lu M.-Y.J."/>
            <person name="Lee M.-H."/>
            <person name="Shih M.-C."/>
        </authorList>
    </citation>
    <scope>NUCLEOTIDE SEQUENCE</scope>
    <source>
        <strain evidence="1">Coll-153</strain>
    </source>
</reference>
<evidence type="ECO:0000313" key="1">
    <source>
        <dbReference type="EMBL" id="KAG7052098.1"/>
    </source>
</evidence>
<proteinExistence type="predicted"/>
<dbReference type="AlphaFoldDB" id="A0A9P7UDU0"/>
<protein>
    <submittedName>
        <fullName evidence="1">Uncharacterized protein</fullName>
    </submittedName>
</protein>
<dbReference type="EMBL" id="JAESDN010000004">
    <property type="protein sequence ID" value="KAG7052098.1"/>
    <property type="molecule type" value="Genomic_DNA"/>
</dbReference>
<dbReference type="Proteomes" id="UP000699042">
    <property type="component" value="Unassembled WGS sequence"/>
</dbReference>
<accession>A0A9P7UDU0</accession>